<protein>
    <recommendedName>
        <fullName evidence="3">Fe-S protein</fullName>
    </recommendedName>
</protein>
<keyword evidence="2" id="KW-1185">Reference proteome</keyword>
<evidence type="ECO:0000313" key="2">
    <source>
        <dbReference type="Proteomes" id="UP000071778"/>
    </source>
</evidence>
<dbReference type="PATRIC" id="fig|279058.17.peg.4817"/>
<dbReference type="PANTHER" id="PTHR35175">
    <property type="entry name" value="DUF1289 DOMAIN-CONTAINING PROTEIN"/>
    <property type="match status" value="1"/>
</dbReference>
<dbReference type="EMBL" id="CP013235">
    <property type="protein sequence ID" value="AMP12133.1"/>
    <property type="molecule type" value="Genomic_DNA"/>
</dbReference>
<gene>
    <name evidence="1" type="ORF">CAter282_4473</name>
</gene>
<dbReference type="Pfam" id="PF06945">
    <property type="entry name" value="DUF1289"/>
    <property type="match status" value="1"/>
</dbReference>
<name>A0A127QPW7_9BURK</name>
<dbReference type="AlphaFoldDB" id="A0A127QPW7"/>
<accession>A0A127QPW7</accession>
<dbReference type="RefSeq" id="WP_335339710.1">
    <property type="nucleotide sequence ID" value="NZ_CP013233.1"/>
</dbReference>
<reference evidence="1 2" key="1">
    <citation type="submission" date="2015-11" db="EMBL/GenBank/DDBJ databases">
        <title>Exploring the genomic traits of fungus-feeding bacterial genus Collimonas.</title>
        <authorList>
            <person name="Song C."/>
            <person name="Schmidt R."/>
            <person name="de Jager V."/>
            <person name="Krzyzanowska D."/>
            <person name="Jongedijk E."/>
            <person name="Cankar K."/>
            <person name="Beekwilder J."/>
            <person name="van Veen A."/>
            <person name="de Boer W."/>
            <person name="van Veen J.A."/>
            <person name="Garbeva P."/>
        </authorList>
    </citation>
    <scope>NUCLEOTIDE SEQUENCE [LARGE SCALE GENOMIC DNA]</scope>
    <source>
        <strain evidence="1 2">Ter282</strain>
    </source>
</reference>
<organism evidence="1 2">
    <name type="scientific">Collimonas arenae</name>
    <dbReference type="NCBI Taxonomy" id="279058"/>
    <lineage>
        <taxon>Bacteria</taxon>
        <taxon>Pseudomonadati</taxon>
        <taxon>Pseudomonadota</taxon>
        <taxon>Betaproteobacteria</taxon>
        <taxon>Burkholderiales</taxon>
        <taxon>Oxalobacteraceae</taxon>
        <taxon>Collimonas</taxon>
    </lineage>
</organism>
<dbReference type="Proteomes" id="UP000071778">
    <property type="component" value="Chromosome"/>
</dbReference>
<dbReference type="PANTHER" id="PTHR35175:SF2">
    <property type="entry name" value="DUF1289 DOMAIN-CONTAINING PROTEIN"/>
    <property type="match status" value="1"/>
</dbReference>
<evidence type="ECO:0008006" key="3">
    <source>
        <dbReference type="Google" id="ProtNLM"/>
    </source>
</evidence>
<proteinExistence type="predicted"/>
<sequence>MKITQIKPASPVSPLGASVDRAAHNDSASPCINVCVMNAASGLCDGCQRTIDEIAAWGSASLEQKRRIWQLIRQRRAAR</sequence>
<evidence type="ECO:0000313" key="1">
    <source>
        <dbReference type="EMBL" id="AMP12133.1"/>
    </source>
</evidence>
<dbReference type="InterPro" id="IPR010710">
    <property type="entry name" value="DUF1289"/>
</dbReference>